<comment type="caution">
    <text evidence="3">The sequence shown here is derived from an EMBL/GenBank/DDBJ whole genome shotgun (WGS) entry which is preliminary data.</text>
</comment>
<dbReference type="InterPro" id="IPR043128">
    <property type="entry name" value="Rev_trsase/Diguanyl_cyclase"/>
</dbReference>
<name>A0A9D1WJ16_9FIRM</name>
<evidence type="ECO:0000313" key="4">
    <source>
        <dbReference type="Proteomes" id="UP000886817"/>
    </source>
</evidence>
<feature type="transmembrane region" description="Helical" evidence="1">
    <location>
        <begin position="345"/>
        <end position="366"/>
    </location>
</feature>
<feature type="transmembrane region" description="Helical" evidence="1">
    <location>
        <begin position="318"/>
        <end position="339"/>
    </location>
</feature>
<sequence>MPNWARKWQRTENRICLWKFLLGVLVVLGAAAALCKALSMESGNKIESEISVIGLEEWTREGQTELDQVFYQEYSYVLEGPEGWVLALENYRSSVHVFLGEEEIYRFEDPWQEKGISVQWIPLEDGAKGSLRILVPEQSFAEPNVWLGSQNAVFLHYLRENAYILVLCGSILILGSLFLGAGVTLIRKISRSGGRAAVNLGLFMLAVGGWLLSDSSLAQFLTGNTGLIMVITFTLFMILPYFFLQFVCEILTYEDRLLRMLSVLVLGVAGLGLLFYLLRIASFYYFLPAVHLLIIISIAACCRAALKDMRRYGSRESRYILTGIVLLCVFGSGALALFYGSLESGYAVCFSLGIFLFLMSLAYAMGVRTQEYLRNRISAEFYKKMAYMDIMTYMGNRRAFMEQQIERIWTKKRSCIVMDINNLKDVNDSQGHQAGDQLICTAAACIRQAFQHSGSCYRFGGDEFVVILETDREEEVLASLEAMKELLKKEKRHHGIDVEIAWGYAIQKHAEESIKRLLEEADGKMYRRKQEMKKG</sequence>
<keyword evidence="1" id="KW-0812">Transmembrane</keyword>
<dbReference type="CDD" id="cd01949">
    <property type="entry name" value="GGDEF"/>
    <property type="match status" value="1"/>
</dbReference>
<feature type="transmembrane region" description="Helical" evidence="1">
    <location>
        <begin position="162"/>
        <end position="184"/>
    </location>
</feature>
<dbReference type="InterPro" id="IPR000160">
    <property type="entry name" value="GGDEF_dom"/>
</dbReference>
<evidence type="ECO:0000256" key="1">
    <source>
        <dbReference type="SAM" id="Phobius"/>
    </source>
</evidence>
<reference evidence="3" key="2">
    <citation type="submission" date="2021-04" db="EMBL/GenBank/DDBJ databases">
        <authorList>
            <person name="Gilroy R."/>
        </authorList>
    </citation>
    <scope>NUCLEOTIDE SEQUENCE</scope>
    <source>
        <strain evidence="3">ChiSjej1B19-8411</strain>
    </source>
</reference>
<evidence type="ECO:0000313" key="3">
    <source>
        <dbReference type="EMBL" id="HIX60076.1"/>
    </source>
</evidence>
<dbReference type="InterPro" id="IPR011623">
    <property type="entry name" value="7TMR_DISM_rcpt_extracell_dom1"/>
</dbReference>
<dbReference type="PANTHER" id="PTHR45138">
    <property type="entry name" value="REGULATORY COMPONENTS OF SENSORY TRANSDUCTION SYSTEM"/>
    <property type="match status" value="1"/>
</dbReference>
<dbReference type="Proteomes" id="UP000886817">
    <property type="component" value="Unassembled WGS sequence"/>
</dbReference>
<reference evidence="3" key="1">
    <citation type="journal article" date="2021" name="PeerJ">
        <title>Extensive microbial diversity within the chicken gut microbiome revealed by metagenomics and culture.</title>
        <authorList>
            <person name="Gilroy R."/>
            <person name="Ravi A."/>
            <person name="Getino M."/>
            <person name="Pursley I."/>
            <person name="Horton D.L."/>
            <person name="Alikhan N.F."/>
            <person name="Baker D."/>
            <person name="Gharbi K."/>
            <person name="Hall N."/>
            <person name="Watson M."/>
            <person name="Adriaenssens E.M."/>
            <person name="Foster-Nyarko E."/>
            <person name="Jarju S."/>
            <person name="Secka A."/>
            <person name="Antonio M."/>
            <person name="Oren A."/>
            <person name="Chaudhuri R.R."/>
            <person name="La Ragione R."/>
            <person name="Hildebrand F."/>
            <person name="Pallen M.J."/>
        </authorList>
    </citation>
    <scope>NUCLEOTIDE SEQUENCE</scope>
    <source>
        <strain evidence="3">ChiSjej1B19-8411</strain>
    </source>
</reference>
<dbReference type="EMBL" id="DXEX01000217">
    <property type="protein sequence ID" value="HIX60076.1"/>
    <property type="molecule type" value="Genomic_DNA"/>
</dbReference>
<feature type="transmembrane region" description="Helical" evidence="1">
    <location>
        <begin position="256"/>
        <end position="277"/>
    </location>
</feature>
<evidence type="ECO:0000259" key="2">
    <source>
        <dbReference type="PROSITE" id="PS50887"/>
    </source>
</evidence>
<accession>A0A9D1WJ16</accession>
<keyword evidence="1" id="KW-0472">Membrane</keyword>
<organism evidence="3 4">
    <name type="scientific">Candidatus Blautia gallistercoris</name>
    <dbReference type="NCBI Taxonomy" id="2838490"/>
    <lineage>
        <taxon>Bacteria</taxon>
        <taxon>Bacillati</taxon>
        <taxon>Bacillota</taxon>
        <taxon>Clostridia</taxon>
        <taxon>Lachnospirales</taxon>
        <taxon>Lachnospiraceae</taxon>
        <taxon>Blautia</taxon>
    </lineage>
</organism>
<feature type="domain" description="GGDEF" evidence="2">
    <location>
        <begin position="411"/>
        <end position="535"/>
    </location>
</feature>
<dbReference type="PROSITE" id="PS50887">
    <property type="entry name" value="GGDEF"/>
    <property type="match status" value="1"/>
</dbReference>
<dbReference type="SMART" id="SM00267">
    <property type="entry name" value="GGDEF"/>
    <property type="match status" value="1"/>
</dbReference>
<dbReference type="NCBIfam" id="TIGR00254">
    <property type="entry name" value="GGDEF"/>
    <property type="match status" value="1"/>
</dbReference>
<gene>
    <name evidence="3" type="ORF">IAA45_10250</name>
</gene>
<dbReference type="Pfam" id="PF00990">
    <property type="entry name" value="GGDEF"/>
    <property type="match status" value="1"/>
</dbReference>
<feature type="transmembrane region" description="Helical" evidence="1">
    <location>
        <begin position="225"/>
        <end position="244"/>
    </location>
</feature>
<dbReference type="InterPro" id="IPR029787">
    <property type="entry name" value="Nucleotide_cyclase"/>
</dbReference>
<dbReference type="InterPro" id="IPR050469">
    <property type="entry name" value="Diguanylate_Cyclase"/>
</dbReference>
<feature type="transmembrane region" description="Helical" evidence="1">
    <location>
        <begin position="196"/>
        <end position="213"/>
    </location>
</feature>
<dbReference type="SUPFAM" id="SSF55073">
    <property type="entry name" value="Nucleotide cyclase"/>
    <property type="match status" value="1"/>
</dbReference>
<dbReference type="Gene3D" id="3.30.70.270">
    <property type="match status" value="1"/>
</dbReference>
<dbReference type="PANTHER" id="PTHR45138:SF9">
    <property type="entry name" value="DIGUANYLATE CYCLASE DGCM-RELATED"/>
    <property type="match status" value="1"/>
</dbReference>
<feature type="transmembrane region" description="Helical" evidence="1">
    <location>
        <begin position="283"/>
        <end position="306"/>
    </location>
</feature>
<protein>
    <submittedName>
        <fullName evidence="3">GGDEF domain-containing protein</fullName>
    </submittedName>
</protein>
<dbReference type="GO" id="GO:0052621">
    <property type="term" value="F:diguanylate cyclase activity"/>
    <property type="evidence" value="ECO:0007669"/>
    <property type="project" value="TreeGrafter"/>
</dbReference>
<dbReference type="AlphaFoldDB" id="A0A9D1WJ16"/>
<keyword evidence="1" id="KW-1133">Transmembrane helix</keyword>
<dbReference type="Pfam" id="PF07695">
    <property type="entry name" value="7TMR-DISM_7TM"/>
    <property type="match status" value="1"/>
</dbReference>
<proteinExistence type="predicted"/>